<dbReference type="InterPro" id="IPR045224">
    <property type="entry name" value="HDZip_class_I_plant"/>
</dbReference>
<reference evidence="14 16" key="1">
    <citation type="submission" date="2018-11" db="EMBL/GenBank/DDBJ databases">
        <authorList>
            <person name="Grassa J C."/>
        </authorList>
    </citation>
    <scope>NUCLEOTIDE SEQUENCE [LARGE SCALE GENOMIC DNA]</scope>
</reference>
<evidence type="ECO:0000256" key="6">
    <source>
        <dbReference type="ARBA" id="ARBA00023242"/>
    </source>
</evidence>
<evidence type="ECO:0000313" key="13">
    <source>
        <dbReference type="EMBL" id="KAF4367616.1"/>
    </source>
</evidence>
<dbReference type="EMBL" id="JAATIP010000142">
    <property type="protein sequence ID" value="KAF4367616.1"/>
    <property type="molecule type" value="Genomic_DNA"/>
</dbReference>
<dbReference type="SUPFAM" id="SSF46689">
    <property type="entry name" value="Homeodomain-like"/>
    <property type="match status" value="1"/>
</dbReference>
<dbReference type="InterPro" id="IPR000047">
    <property type="entry name" value="HTH_motif"/>
</dbReference>
<evidence type="ECO:0000256" key="9">
    <source>
        <dbReference type="RuleBase" id="RU000682"/>
    </source>
</evidence>
<evidence type="ECO:0000256" key="11">
    <source>
        <dbReference type="SAM" id="Coils"/>
    </source>
</evidence>
<accession>A0A7J6FAA8</accession>
<evidence type="ECO:0000256" key="1">
    <source>
        <dbReference type="ARBA" id="ARBA00004123"/>
    </source>
</evidence>
<dbReference type="GO" id="GO:0043565">
    <property type="term" value="F:sequence-specific DNA binding"/>
    <property type="evidence" value="ECO:0007669"/>
    <property type="project" value="InterPro"/>
</dbReference>
<evidence type="ECO:0000256" key="8">
    <source>
        <dbReference type="PROSITE-ProRule" id="PRU00108"/>
    </source>
</evidence>
<dbReference type="PANTHER" id="PTHR24326:SF606">
    <property type="entry name" value="HOMEOBOX-LEUCINE ZIPPER PROTEIN ATHB-54"/>
    <property type="match status" value="1"/>
</dbReference>
<dbReference type="FunFam" id="1.10.10.60:FF:000159">
    <property type="entry name" value="Homeobox-leucine zipper protein HAT5"/>
    <property type="match status" value="1"/>
</dbReference>
<sequence>MAGGRVYGGSTGSSSLSVLLQNQRGSSATEPLDSLFLSGSCNSSSSPSFLGSRSMMSFEDVNGTNGSNKSFYRSFGCDEIGIDDDFDEYFHQPGKKRRLSVDQVQFLEKSFEVENKLEPERKVQLAKDLGLQPRQVAIWFQNRRARWKTKQMEKDYDVLQASYNSLKADYESLRKETDKLKTEVQLLSDELLKREKEKESSNSEVCDDSNKLCDQEELVEKPIIGESASEGEISKASTTVVCQQLEDISSVRSDIFDSDSPRCFTDGVHSNPLMESARDSSYVFEADQSDLSQDEEDNHFINRTFLPSSSSSYIFPKLEDVDYSDPPETSCNFGYPVEDPAFWSWSF</sequence>
<dbReference type="Gene3D" id="1.10.10.60">
    <property type="entry name" value="Homeodomain-like"/>
    <property type="match status" value="1"/>
</dbReference>
<keyword evidence="5 10" id="KW-0804">Transcription</keyword>
<evidence type="ECO:0000313" key="14">
    <source>
        <dbReference type="EnsemblPlants" id="cds.evm.model.03.396"/>
    </source>
</evidence>
<accession>A0A803P8W6</accession>
<dbReference type="InterPro" id="IPR009057">
    <property type="entry name" value="Homeodomain-like_sf"/>
</dbReference>
<feature type="DNA-binding region" description="Homeobox" evidence="8">
    <location>
        <begin position="92"/>
        <end position="151"/>
    </location>
</feature>
<dbReference type="PROSITE" id="PS00027">
    <property type="entry name" value="HOMEOBOX_1"/>
    <property type="match status" value="1"/>
</dbReference>
<dbReference type="EnsemblPlants" id="evm.model.03.396">
    <property type="protein sequence ID" value="cds.evm.model.03.396"/>
    <property type="gene ID" value="evm.TU.03.396"/>
</dbReference>
<feature type="domain" description="Homeobox" evidence="12">
    <location>
        <begin position="90"/>
        <end position="150"/>
    </location>
</feature>
<keyword evidence="6 8" id="KW-0539">Nucleus</keyword>
<dbReference type="InterPro" id="IPR017970">
    <property type="entry name" value="Homeobox_CS"/>
</dbReference>
<dbReference type="OrthoDB" id="6159439at2759"/>
<evidence type="ECO:0000256" key="7">
    <source>
        <dbReference type="ARBA" id="ARBA00025748"/>
    </source>
</evidence>
<dbReference type="SMART" id="SM00389">
    <property type="entry name" value="HOX"/>
    <property type="match status" value="1"/>
</dbReference>
<keyword evidence="3 8" id="KW-0238">DNA-binding</keyword>
<name>A0A7J6FAA8_CANSA</name>
<organism evidence="13 15">
    <name type="scientific">Cannabis sativa</name>
    <name type="common">Hemp</name>
    <name type="synonym">Marijuana</name>
    <dbReference type="NCBI Taxonomy" id="3483"/>
    <lineage>
        <taxon>Eukaryota</taxon>
        <taxon>Viridiplantae</taxon>
        <taxon>Streptophyta</taxon>
        <taxon>Embryophyta</taxon>
        <taxon>Tracheophyta</taxon>
        <taxon>Spermatophyta</taxon>
        <taxon>Magnoliopsida</taxon>
        <taxon>eudicotyledons</taxon>
        <taxon>Gunneridae</taxon>
        <taxon>Pentapetalae</taxon>
        <taxon>rosids</taxon>
        <taxon>fabids</taxon>
        <taxon>Rosales</taxon>
        <taxon>Cannabaceae</taxon>
        <taxon>Cannabis</taxon>
    </lineage>
</organism>
<keyword evidence="11" id="KW-0175">Coiled coil</keyword>
<feature type="coiled-coil region" evidence="11">
    <location>
        <begin position="149"/>
        <end position="190"/>
    </location>
</feature>
<dbReference type="AlphaFoldDB" id="A0A7J6FAA8"/>
<dbReference type="Gramene" id="evm.model.03.396">
    <property type="protein sequence ID" value="cds.evm.model.03.396"/>
    <property type="gene ID" value="evm.TU.03.396"/>
</dbReference>
<dbReference type="GO" id="GO:0005634">
    <property type="term" value="C:nucleus"/>
    <property type="evidence" value="ECO:0007669"/>
    <property type="project" value="UniProtKB-SubCell"/>
</dbReference>
<dbReference type="Pfam" id="PF02183">
    <property type="entry name" value="HALZ"/>
    <property type="match status" value="1"/>
</dbReference>
<evidence type="ECO:0000256" key="2">
    <source>
        <dbReference type="ARBA" id="ARBA00023015"/>
    </source>
</evidence>
<dbReference type="PRINTS" id="PR00031">
    <property type="entry name" value="HTHREPRESSR"/>
</dbReference>
<proteinExistence type="inferred from homology"/>
<dbReference type="GO" id="GO:0000981">
    <property type="term" value="F:DNA-binding transcription factor activity, RNA polymerase II-specific"/>
    <property type="evidence" value="ECO:0007669"/>
    <property type="project" value="UniProtKB-UniRule"/>
</dbReference>
<reference evidence="14" key="3">
    <citation type="submission" date="2021-03" db="UniProtKB">
        <authorList>
            <consortium name="EnsemblPlants"/>
        </authorList>
    </citation>
    <scope>IDENTIFICATION</scope>
</reference>
<evidence type="ECO:0000256" key="10">
    <source>
        <dbReference type="RuleBase" id="RU369038"/>
    </source>
</evidence>
<evidence type="ECO:0000256" key="3">
    <source>
        <dbReference type="ARBA" id="ARBA00023125"/>
    </source>
</evidence>
<keyword evidence="16" id="KW-1185">Reference proteome</keyword>
<evidence type="ECO:0000256" key="5">
    <source>
        <dbReference type="ARBA" id="ARBA00023163"/>
    </source>
</evidence>
<dbReference type="InterPro" id="IPR001356">
    <property type="entry name" value="HD"/>
</dbReference>
<evidence type="ECO:0000313" key="15">
    <source>
        <dbReference type="Proteomes" id="UP000525078"/>
    </source>
</evidence>
<dbReference type="OMA" id="CVNDEDV"/>
<protein>
    <recommendedName>
        <fullName evidence="10">Homeobox-leucine zipper protein</fullName>
    </recommendedName>
    <alternativeName>
        <fullName evidence="10">HD-ZIP protein</fullName>
    </alternativeName>
    <alternativeName>
        <fullName evidence="10">Homeodomain transcription factor</fullName>
    </alternativeName>
</protein>
<evidence type="ECO:0000259" key="12">
    <source>
        <dbReference type="PROSITE" id="PS50071"/>
    </source>
</evidence>
<dbReference type="Proteomes" id="UP000596661">
    <property type="component" value="Chromosome 3"/>
</dbReference>
<dbReference type="PROSITE" id="PS50071">
    <property type="entry name" value="HOMEOBOX_2"/>
    <property type="match status" value="1"/>
</dbReference>
<comment type="similarity">
    <text evidence="7 10">Belongs to the HD-ZIP homeobox family. Class I subfamily.</text>
</comment>
<dbReference type="EMBL" id="UZAU01000253">
    <property type="status" value="NOT_ANNOTATED_CDS"/>
    <property type="molecule type" value="Genomic_DNA"/>
</dbReference>
<evidence type="ECO:0000313" key="16">
    <source>
        <dbReference type="Proteomes" id="UP000596661"/>
    </source>
</evidence>
<keyword evidence="2 10" id="KW-0805">Transcription regulation</keyword>
<keyword evidence="4 8" id="KW-0371">Homeobox</keyword>
<comment type="function">
    <text evidence="10">Transcription factor.</text>
</comment>
<dbReference type="Pfam" id="PF00046">
    <property type="entry name" value="Homeodomain"/>
    <property type="match status" value="1"/>
</dbReference>
<dbReference type="GO" id="GO:0042802">
    <property type="term" value="F:identical protein binding"/>
    <property type="evidence" value="ECO:0007669"/>
    <property type="project" value="UniProtKB-ARBA"/>
</dbReference>
<comment type="subcellular location">
    <subcellularLocation>
        <location evidence="1 8 9">Nucleus</location>
    </subcellularLocation>
</comment>
<dbReference type="GO" id="GO:0045893">
    <property type="term" value="P:positive regulation of DNA-templated transcription"/>
    <property type="evidence" value="ECO:0007669"/>
    <property type="project" value="TreeGrafter"/>
</dbReference>
<dbReference type="Proteomes" id="UP000525078">
    <property type="component" value="Unassembled WGS sequence"/>
</dbReference>
<dbReference type="CDD" id="cd00086">
    <property type="entry name" value="homeodomain"/>
    <property type="match status" value="1"/>
</dbReference>
<reference evidence="13 15" key="2">
    <citation type="journal article" date="2020" name="bioRxiv">
        <title>Sequence and annotation of 42 cannabis genomes reveals extensive copy number variation in cannabinoid synthesis and pathogen resistance genes.</title>
        <authorList>
            <person name="Mckernan K.J."/>
            <person name="Helbert Y."/>
            <person name="Kane L.T."/>
            <person name="Ebling H."/>
            <person name="Zhang L."/>
            <person name="Liu B."/>
            <person name="Eaton Z."/>
            <person name="Mclaughlin S."/>
            <person name="Kingan S."/>
            <person name="Baybayan P."/>
            <person name="Concepcion G."/>
            <person name="Jordan M."/>
            <person name="Riva A."/>
            <person name="Barbazuk W."/>
            <person name="Harkins T."/>
        </authorList>
    </citation>
    <scope>NUCLEOTIDE SEQUENCE [LARGE SCALE GENOMIC DNA]</scope>
    <source>
        <strain evidence="15">cv. Jamaican Lion 4</strain>
        <strain evidence="13">Mother</strain>
        <tissue evidence="13">Leaf</tissue>
    </source>
</reference>
<gene>
    <name evidence="13" type="ORF">F8388_011255</name>
</gene>
<dbReference type="InterPro" id="IPR003106">
    <property type="entry name" value="Leu_zip_homeo"/>
</dbReference>
<dbReference type="PANTHER" id="PTHR24326">
    <property type="entry name" value="HOMEOBOX-LEUCINE ZIPPER PROTEIN"/>
    <property type="match status" value="1"/>
</dbReference>
<evidence type="ECO:0000256" key="4">
    <source>
        <dbReference type="ARBA" id="ARBA00023155"/>
    </source>
</evidence>